<keyword evidence="1 4" id="KW-0808">Transferase</keyword>
<dbReference type="AlphaFoldDB" id="F0R2F2"/>
<evidence type="ECO:0000313" key="5">
    <source>
        <dbReference type="Proteomes" id="UP000007486"/>
    </source>
</evidence>
<dbReference type="CDD" id="cd04301">
    <property type="entry name" value="NAT_SF"/>
    <property type="match status" value="1"/>
</dbReference>
<keyword evidence="5" id="KW-1185">Reference proteome</keyword>
<dbReference type="STRING" id="667015.Bacsa_1925"/>
<dbReference type="Pfam" id="PF00583">
    <property type="entry name" value="Acetyltransf_1"/>
    <property type="match status" value="1"/>
</dbReference>
<reference evidence="4 5" key="1">
    <citation type="journal article" date="2011" name="Stand. Genomic Sci.">
        <title>Complete genome sequence of Bacteroides salanitronis type strain (BL78).</title>
        <authorList>
            <person name="Gronow S."/>
            <person name="Held B."/>
            <person name="Lucas S."/>
            <person name="Lapidus A."/>
            <person name="Del Rio T.G."/>
            <person name="Nolan M."/>
            <person name="Tice H."/>
            <person name="Deshpande S."/>
            <person name="Cheng J.F."/>
            <person name="Pitluck S."/>
            <person name="Liolios K."/>
            <person name="Pagani I."/>
            <person name="Ivanova N."/>
            <person name="Mavromatis K."/>
            <person name="Pati A."/>
            <person name="Tapia R."/>
            <person name="Han C."/>
            <person name="Goodwin L."/>
            <person name="Chen A."/>
            <person name="Palaniappan K."/>
            <person name="Land M."/>
            <person name="Hauser L."/>
            <person name="Chang Y.J."/>
            <person name="Jeffries C.D."/>
            <person name="Brambilla E.M."/>
            <person name="Rohde M."/>
            <person name="Goker M."/>
            <person name="Detter J.C."/>
            <person name="Woyke T."/>
            <person name="Bristow J."/>
            <person name="Markowitz V."/>
            <person name="Hugenholtz P."/>
            <person name="Kyrpides N.C."/>
            <person name="Klenk H.P."/>
            <person name="Eisen J.A."/>
        </authorList>
    </citation>
    <scope>NUCLEOTIDE SEQUENCE [LARGE SCALE GENOMIC DNA]</scope>
    <source>
        <strain evidence="4 5">DSM 18170</strain>
    </source>
</reference>
<dbReference type="InterPro" id="IPR050832">
    <property type="entry name" value="Bact_Acetyltransf"/>
</dbReference>
<dbReference type="Gene3D" id="3.40.630.30">
    <property type="match status" value="1"/>
</dbReference>
<dbReference type="KEGG" id="bsa:Bacsa_1925"/>
<evidence type="ECO:0000313" key="4">
    <source>
        <dbReference type="EMBL" id="ADY36481.1"/>
    </source>
</evidence>
<dbReference type="HOGENOM" id="CLU_013985_34_6_10"/>
<feature type="domain" description="N-acetyltransferase" evidence="3">
    <location>
        <begin position="15"/>
        <end position="167"/>
    </location>
</feature>
<dbReference type="PROSITE" id="PS51186">
    <property type="entry name" value="GNAT"/>
    <property type="match status" value="1"/>
</dbReference>
<keyword evidence="2" id="KW-0012">Acyltransferase</keyword>
<dbReference type="EMBL" id="CP002530">
    <property type="protein sequence ID" value="ADY36481.1"/>
    <property type="molecule type" value="Genomic_DNA"/>
</dbReference>
<dbReference type="PANTHER" id="PTHR43877">
    <property type="entry name" value="AMINOALKYLPHOSPHONATE N-ACETYLTRANSFERASE-RELATED-RELATED"/>
    <property type="match status" value="1"/>
</dbReference>
<dbReference type="eggNOG" id="COG0456">
    <property type="taxonomic scope" value="Bacteria"/>
</dbReference>
<dbReference type="Proteomes" id="UP000007486">
    <property type="component" value="Chromosome"/>
</dbReference>
<dbReference type="PANTHER" id="PTHR43877:SF2">
    <property type="entry name" value="AMINOALKYLPHOSPHONATE N-ACETYLTRANSFERASE-RELATED"/>
    <property type="match status" value="1"/>
</dbReference>
<protein>
    <submittedName>
        <fullName evidence="4">GCN5-related N-acetyltransferase</fullName>
    </submittedName>
</protein>
<sequence>MRTTVIQDDTGTSERFLRRSRQADCPDIYALVCDMEAKQLPYDEFKEIYSEQLEDNRHTCLVCEENGKLTGCINLRMERQLHHAGRICEIMELVVHPDYRCQGIGRYLFEAACNEAKSQGCLQIEVCCNQLRLQTHRFYETCGMHNFHYKFSLSFTQTGDYSNELGR</sequence>
<evidence type="ECO:0000259" key="3">
    <source>
        <dbReference type="PROSITE" id="PS51186"/>
    </source>
</evidence>
<gene>
    <name evidence="4" type="ordered locus">Bacsa_1925</name>
</gene>
<dbReference type="InterPro" id="IPR000182">
    <property type="entry name" value="GNAT_dom"/>
</dbReference>
<dbReference type="SUPFAM" id="SSF55729">
    <property type="entry name" value="Acyl-CoA N-acyltransferases (Nat)"/>
    <property type="match status" value="1"/>
</dbReference>
<dbReference type="RefSeq" id="WP_013617912.1">
    <property type="nucleotide sequence ID" value="NC_015164.1"/>
</dbReference>
<evidence type="ECO:0000256" key="1">
    <source>
        <dbReference type="ARBA" id="ARBA00022679"/>
    </source>
</evidence>
<accession>F0R2F2</accession>
<proteinExistence type="predicted"/>
<dbReference type="OrthoDB" id="9792929at2"/>
<evidence type="ECO:0000256" key="2">
    <source>
        <dbReference type="ARBA" id="ARBA00023315"/>
    </source>
</evidence>
<dbReference type="GO" id="GO:0016747">
    <property type="term" value="F:acyltransferase activity, transferring groups other than amino-acyl groups"/>
    <property type="evidence" value="ECO:0007669"/>
    <property type="project" value="InterPro"/>
</dbReference>
<organism evidence="4 5">
    <name type="scientific">Phocaeicola salanitronis (strain DSM 18170 / JCM 13657 / CCUG 60908 / BL78)</name>
    <name type="common">Bacteroides salanitronis</name>
    <dbReference type="NCBI Taxonomy" id="667015"/>
    <lineage>
        <taxon>Bacteria</taxon>
        <taxon>Pseudomonadati</taxon>
        <taxon>Bacteroidota</taxon>
        <taxon>Bacteroidia</taxon>
        <taxon>Bacteroidales</taxon>
        <taxon>Bacteroidaceae</taxon>
        <taxon>Phocaeicola</taxon>
    </lineage>
</organism>
<dbReference type="InterPro" id="IPR016181">
    <property type="entry name" value="Acyl_CoA_acyltransferase"/>
</dbReference>
<name>F0R2F2_PHOSB</name>